<feature type="domain" description="Tyr recombinase" evidence="3">
    <location>
        <begin position="157"/>
        <end position="338"/>
    </location>
</feature>
<dbReference type="AlphaFoldDB" id="A0AAE3I997"/>
<evidence type="ECO:0000256" key="2">
    <source>
        <dbReference type="SAM" id="MobiDB-lite"/>
    </source>
</evidence>
<reference evidence="5" key="1">
    <citation type="submission" date="2023-02" db="EMBL/GenBank/DDBJ databases">
        <title>Enrichment on poylsaccharides allowed isolation of novel metabolic and taxonomic groups of Haloarchaea.</title>
        <authorList>
            <person name="Sorokin D.Y."/>
            <person name="Elcheninov A.G."/>
            <person name="Khizhniak T.V."/>
            <person name="Kolganova T.V."/>
            <person name="Kublanov I.V."/>
        </authorList>
    </citation>
    <scope>NUCLEOTIDE SEQUENCE</scope>
    <source>
        <strain evidence="4 6">HArc-curdl5-1</strain>
        <strain evidence="5">HArc-curdl7</strain>
    </source>
</reference>
<evidence type="ECO:0000313" key="5">
    <source>
        <dbReference type="EMBL" id="MCU4725771.1"/>
    </source>
</evidence>
<dbReference type="CDD" id="cd00397">
    <property type="entry name" value="DNA_BRE_C"/>
    <property type="match status" value="1"/>
</dbReference>
<dbReference type="SUPFAM" id="SSF56349">
    <property type="entry name" value="DNA breaking-rejoining enzymes"/>
    <property type="match status" value="1"/>
</dbReference>
<dbReference type="InterPro" id="IPR002104">
    <property type="entry name" value="Integrase_catalytic"/>
</dbReference>
<accession>A0AAE3I997</accession>
<dbReference type="GO" id="GO:0003677">
    <property type="term" value="F:DNA binding"/>
    <property type="evidence" value="ECO:0007669"/>
    <property type="project" value="InterPro"/>
</dbReference>
<dbReference type="PANTHER" id="PTHR30349:SF87">
    <property type="entry name" value="TRANSPOSASE A"/>
    <property type="match status" value="1"/>
</dbReference>
<dbReference type="Proteomes" id="UP001208186">
    <property type="component" value="Unassembled WGS sequence"/>
</dbReference>
<evidence type="ECO:0000313" key="6">
    <source>
        <dbReference type="Proteomes" id="UP001208186"/>
    </source>
</evidence>
<dbReference type="InterPro" id="IPR013762">
    <property type="entry name" value="Integrase-like_cat_sf"/>
</dbReference>
<dbReference type="RefSeq" id="WP_315907391.1">
    <property type="nucleotide sequence ID" value="NZ_JAOPKC010000001.1"/>
</dbReference>
<protein>
    <submittedName>
        <fullName evidence="5">Site-specific integrase</fullName>
    </submittedName>
</protein>
<keyword evidence="1" id="KW-0233">DNA recombination</keyword>
<dbReference type="EMBL" id="JAOPKD010000001">
    <property type="protein sequence ID" value="MCU4725771.1"/>
    <property type="molecule type" value="Genomic_DNA"/>
</dbReference>
<evidence type="ECO:0000259" key="3">
    <source>
        <dbReference type="PROSITE" id="PS51898"/>
    </source>
</evidence>
<evidence type="ECO:0000313" key="7">
    <source>
        <dbReference type="Proteomes" id="UP001209746"/>
    </source>
</evidence>
<gene>
    <name evidence="5" type="ORF">OB914_02125</name>
    <name evidence="4" type="ORF">OB916_00895</name>
</gene>
<dbReference type="GO" id="GO:0006310">
    <property type="term" value="P:DNA recombination"/>
    <property type="evidence" value="ECO:0007669"/>
    <property type="project" value="UniProtKB-KW"/>
</dbReference>
<dbReference type="PROSITE" id="PS51898">
    <property type="entry name" value="TYR_RECOMBINASE"/>
    <property type="match status" value="1"/>
</dbReference>
<organism evidence="5 7">
    <name type="scientific">Halapricum hydrolyticum</name>
    <dbReference type="NCBI Taxonomy" id="2979991"/>
    <lineage>
        <taxon>Archaea</taxon>
        <taxon>Methanobacteriati</taxon>
        <taxon>Methanobacteriota</taxon>
        <taxon>Stenosarchaea group</taxon>
        <taxon>Halobacteria</taxon>
        <taxon>Halobacteriales</taxon>
        <taxon>Haloarculaceae</taxon>
        <taxon>Halapricum</taxon>
    </lineage>
</organism>
<evidence type="ECO:0000313" key="4">
    <source>
        <dbReference type="EMBL" id="MCU4716624.1"/>
    </source>
</evidence>
<dbReference type="Pfam" id="PF00589">
    <property type="entry name" value="Phage_integrase"/>
    <property type="match status" value="1"/>
</dbReference>
<dbReference type="EMBL" id="JAOPKC010000001">
    <property type="protein sequence ID" value="MCU4716624.1"/>
    <property type="molecule type" value="Genomic_DNA"/>
</dbReference>
<dbReference type="InterPro" id="IPR011010">
    <property type="entry name" value="DNA_brk_join_enz"/>
</dbReference>
<sequence>MASDYATELKDLRERIRAGGAAHYYRDENGDYLGGKDRSDEELTDDDRENLLKFDQQLALLDSEYGEARRVKLLRHCTIMAEKVGGLTEALTDREAAEPLVAYANSYKSVETRRDYRVALRMFGTRVLKRDPDEDGPPDSLAWIKTGLPKNHDPTPSRADMLDDEDVDAMIEQGARNFREKALFATQYEAGLRGQELYDLTVGDVVDDENGVYIHVDNGKTGTRDVLCIGDAVAYLADWLEHEHPAPTNGDAPLWSKLGTPERASYQTFLKYFKRAAKRAGVSKTVTPTNFRKSNAYDLARRGFNAALIEDRQGRKRGSEAVARYIGRFGRESDEQYLGGHGVEQNADPAEDPRPVECVRCGKKTPRNKGRCANCRLPFDPKEAYEAGIESGDATPEELVEQLLENEEAQTQLVDALAERAAESGPINTFQTYRSPIDDDTDDE</sequence>
<evidence type="ECO:0000256" key="1">
    <source>
        <dbReference type="ARBA" id="ARBA00023172"/>
    </source>
</evidence>
<dbReference type="Proteomes" id="UP001209746">
    <property type="component" value="Unassembled WGS sequence"/>
</dbReference>
<dbReference type="GO" id="GO:0015074">
    <property type="term" value="P:DNA integration"/>
    <property type="evidence" value="ECO:0007669"/>
    <property type="project" value="InterPro"/>
</dbReference>
<dbReference type="Gene3D" id="1.10.443.10">
    <property type="entry name" value="Intergrase catalytic core"/>
    <property type="match status" value="1"/>
</dbReference>
<keyword evidence="6" id="KW-1185">Reference proteome</keyword>
<dbReference type="InterPro" id="IPR050090">
    <property type="entry name" value="Tyrosine_recombinase_XerCD"/>
</dbReference>
<proteinExistence type="predicted"/>
<name>A0AAE3I997_9EURY</name>
<feature type="region of interest" description="Disordered" evidence="2">
    <location>
        <begin position="422"/>
        <end position="444"/>
    </location>
</feature>
<comment type="caution">
    <text evidence="5">The sequence shown here is derived from an EMBL/GenBank/DDBJ whole genome shotgun (WGS) entry which is preliminary data.</text>
</comment>
<dbReference type="PANTHER" id="PTHR30349">
    <property type="entry name" value="PHAGE INTEGRASE-RELATED"/>
    <property type="match status" value="1"/>
</dbReference>